<organism evidence="4 5">
    <name type="scientific">Haloplanus salinus</name>
    <dbReference type="NCBI Taxonomy" id="1126245"/>
    <lineage>
        <taxon>Archaea</taxon>
        <taxon>Methanobacteriati</taxon>
        <taxon>Methanobacteriota</taxon>
        <taxon>Stenosarchaea group</taxon>
        <taxon>Halobacteria</taxon>
        <taxon>Halobacteriales</taxon>
        <taxon>Haloferacaceae</taxon>
        <taxon>Haloplanus</taxon>
    </lineage>
</organism>
<evidence type="ECO:0000313" key="5">
    <source>
        <dbReference type="Proteomes" id="UP000252189"/>
    </source>
</evidence>
<name>A0A368NB26_9EURY</name>
<keyword evidence="5" id="KW-1185">Reference proteome</keyword>
<reference evidence="4 5" key="1">
    <citation type="submission" date="2018-07" db="EMBL/GenBank/DDBJ databases">
        <title>Genome sequences of Haloplanus salinus JCM 18368T.</title>
        <authorList>
            <person name="Kim Y.B."/>
            <person name="Roh S.W."/>
        </authorList>
    </citation>
    <scope>NUCLEOTIDE SEQUENCE [LARGE SCALE GENOMIC DNA]</scope>
    <source>
        <strain evidence="4 5">JCM 18368</strain>
    </source>
</reference>
<keyword evidence="2" id="KW-0812">Transmembrane</keyword>
<accession>A0A368NB26</accession>
<sequence>MSALSDDERDDDESPWRFGVDEVGEDAPEPETIDPEAPEAENVVFVLLGVALSALIFYAAFGSL</sequence>
<dbReference type="InterPro" id="IPR055736">
    <property type="entry name" value="DUF7312"/>
</dbReference>
<dbReference type="Pfam" id="PF23994">
    <property type="entry name" value="DUF7312"/>
    <property type="match status" value="1"/>
</dbReference>
<feature type="region of interest" description="Disordered" evidence="1">
    <location>
        <begin position="1"/>
        <end position="37"/>
    </location>
</feature>
<feature type="compositionally biased region" description="Acidic residues" evidence="1">
    <location>
        <begin position="1"/>
        <end position="13"/>
    </location>
</feature>
<dbReference type="OrthoDB" id="266213at2157"/>
<protein>
    <recommendedName>
        <fullName evidence="3">DUF7312 domain-containing protein</fullName>
    </recommendedName>
</protein>
<keyword evidence="2" id="KW-1133">Transmembrane helix</keyword>
<evidence type="ECO:0000259" key="3">
    <source>
        <dbReference type="Pfam" id="PF23994"/>
    </source>
</evidence>
<keyword evidence="2" id="KW-0472">Membrane</keyword>
<evidence type="ECO:0000313" key="4">
    <source>
        <dbReference type="EMBL" id="RCU46499.1"/>
    </source>
</evidence>
<gene>
    <name evidence="4" type="ORF">DU504_03760</name>
</gene>
<dbReference type="AlphaFoldDB" id="A0A368NB26"/>
<dbReference type="RefSeq" id="WP_114448051.1">
    <property type="nucleotide sequence ID" value="NZ_QPHM01000001.1"/>
</dbReference>
<comment type="caution">
    <text evidence="4">The sequence shown here is derived from an EMBL/GenBank/DDBJ whole genome shotgun (WGS) entry which is preliminary data.</text>
</comment>
<evidence type="ECO:0000256" key="2">
    <source>
        <dbReference type="SAM" id="Phobius"/>
    </source>
</evidence>
<proteinExistence type="predicted"/>
<dbReference type="Proteomes" id="UP000252189">
    <property type="component" value="Unassembled WGS sequence"/>
</dbReference>
<feature type="compositionally biased region" description="Acidic residues" evidence="1">
    <location>
        <begin position="22"/>
        <end position="37"/>
    </location>
</feature>
<feature type="transmembrane region" description="Helical" evidence="2">
    <location>
        <begin position="43"/>
        <end position="61"/>
    </location>
</feature>
<dbReference type="EMBL" id="QPHM01000001">
    <property type="protein sequence ID" value="RCU46499.1"/>
    <property type="molecule type" value="Genomic_DNA"/>
</dbReference>
<feature type="domain" description="DUF7312" evidence="3">
    <location>
        <begin position="13"/>
        <end position="59"/>
    </location>
</feature>
<evidence type="ECO:0000256" key="1">
    <source>
        <dbReference type="SAM" id="MobiDB-lite"/>
    </source>
</evidence>